<feature type="domain" description="Putative Flp pilus-assembly TadG-like N-terminal" evidence="1">
    <location>
        <begin position="2"/>
        <end position="42"/>
    </location>
</feature>
<organism evidence="2 3">
    <name type="scientific">Nocardioides panaciterrulae</name>
    <dbReference type="NCBI Taxonomy" id="661492"/>
    <lineage>
        <taxon>Bacteria</taxon>
        <taxon>Bacillati</taxon>
        <taxon>Actinomycetota</taxon>
        <taxon>Actinomycetes</taxon>
        <taxon>Propionibacteriales</taxon>
        <taxon>Nocardioidaceae</taxon>
        <taxon>Nocardioides</taxon>
    </lineage>
</organism>
<dbReference type="EMBL" id="JACCBG010000001">
    <property type="protein sequence ID" value="NYD42761.1"/>
    <property type="molecule type" value="Genomic_DNA"/>
</dbReference>
<reference evidence="2 3" key="1">
    <citation type="submission" date="2020-07" db="EMBL/GenBank/DDBJ databases">
        <title>Sequencing the genomes of 1000 actinobacteria strains.</title>
        <authorList>
            <person name="Klenk H.-P."/>
        </authorList>
    </citation>
    <scope>NUCLEOTIDE SEQUENCE [LARGE SCALE GENOMIC DNA]</scope>
    <source>
        <strain evidence="2 3">DSM 21350</strain>
    </source>
</reference>
<dbReference type="Proteomes" id="UP000535511">
    <property type="component" value="Unassembled WGS sequence"/>
</dbReference>
<dbReference type="Pfam" id="PF13400">
    <property type="entry name" value="Tad"/>
    <property type="match status" value="1"/>
</dbReference>
<dbReference type="AlphaFoldDB" id="A0A7Y9E7P9"/>
<gene>
    <name evidence="2" type="ORF">BJZ21_002844</name>
</gene>
<evidence type="ECO:0000313" key="3">
    <source>
        <dbReference type="Proteomes" id="UP000535511"/>
    </source>
</evidence>
<keyword evidence="3" id="KW-1185">Reference proteome</keyword>
<protein>
    <submittedName>
        <fullName evidence="2">Putative membrane protein</fullName>
    </submittedName>
</protein>
<comment type="caution">
    <text evidence="2">The sequence shown here is derived from an EMBL/GenBank/DDBJ whole genome shotgun (WGS) entry which is preliminary data.</text>
</comment>
<sequence>MIIGLAVVLAMLVAVVVDASAAYLQRQGLDTVADGAALSGADLGATGQETYTTGVPEEELRLTPEAVRDAVRAYLAATGAYAHYPGLTFDVAVDANEHRVLVEVRAPIDLPLTVPGAPGRASIGATGSAVVAVDRP</sequence>
<proteinExistence type="predicted"/>
<evidence type="ECO:0000259" key="1">
    <source>
        <dbReference type="Pfam" id="PF13400"/>
    </source>
</evidence>
<name>A0A7Y9E7P9_9ACTN</name>
<evidence type="ECO:0000313" key="2">
    <source>
        <dbReference type="EMBL" id="NYD42761.1"/>
    </source>
</evidence>
<accession>A0A7Y9E7P9</accession>
<dbReference type="InterPro" id="IPR028087">
    <property type="entry name" value="Tad_N"/>
</dbReference>